<dbReference type="Pfam" id="PF00134">
    <property type="entry name" value="Cyclin_N"/>
    <property type="match status" value="1"/>
</dbReference>
<organism evidence="2 3">
    <name type="scientific">Marmota marmota marmota</name>
    <name type="common">Alpine marmot</name>
    <dbReference type="NCBI Taxonomy" id="9994"/>
    <lineage>
        <taxon>Eukaryota</taxon>
        <taxon>Metazoa</taxon>
        <taxon>Chordata</taxon>
        <taxon>Craniata</taxon>
        <taxon>Vertebrata</taxon>
        <taxon>Euteleostomi</taxon>
        <taxon>Mammalia</taxon>
        <taxon>Eutheria</taxon>
        <taxon>Euarchontoglires</taxon>
        <taxon>Glires</taxon>
        <taxon>Rodentia</taxon>
        <taxon>Sciuromorpha</taxon>
        <taxon>Sciuridae</taxon>
        <taxon>Xerinae</taxon>
        <taxon>Marmotini</taxon>
        <taxon>Marmota</taxon>
    </lineage>
</organism>
<sequence length="130" mass="15470">FIKNFEYTTHSHELLFLQWILNKHHLLKECKKVFSEEYWKLQIFFTHVMQAIGKHLKLRKQVIPTAMLCFKRFCARYSLRSVDPVLKASTCMFLALKVIWSSLTHKIDFLSSTSDTSKQKSRYCVFMVCV</sequence>
<protein>
    <recommendedName>
        <fullName evidence="1">Cyclin N-terminal domain-containing protein</fullName>
    </recommendedName>
</protein>
<dbReference type="GeneTree" id="ENSGT00940000167843"/>
<evidence type="ECO:0000259" key="1">
    <source>
        <dbReference type="Pfam" id="PF00134"/>
    </source>
</evidence>
<proteinExistence type="predicted"/>
<evidence type="ECO:0000313" key="3">
    <source>
        <dbReference type="Proteomes" id="UP000694407"/>
    </source>
</evidence>
<reference evidence="2" key="2">
    <citation type="submission" date="2025-09" db="UniProtKB">
        <authorList>
            <consortium name="Ensembl"/>
        </authorList>
    </citation>
    <scope>IDENTIFICATION</scope>
</reference>
<name>A0A8C5Z2Z3_MARMA</name>
<feature type="domain" description="Cyclin N-terminal" evidence="1">
    <location>
        <begin position="40"/>
        <end position="105"/>
    </location>
</feature>
<dbReference type="InterPro" id="IPR006671">
    <property type="entry name" value="Cyclin_N"/>
</dbReference>
<dbReference type="Proteomes" id="UP000694407">
    <property type="component" value="Unplaced"/>
</dbReference>
<dbReference type="Gene3D" id="1.10.472.10">
    <property type="entry name" value="Cyclin-like"/>
    <property type="match status" value="1"/>
</dbReference>
<accession>A0A8C5Z2Z3</accession>
<keyword evidence="3" id="KW-1185">Reference proteome</keyword>
<dbReference type="AlphaFoldDB" id="A0A8C5Z2Z3"/>
<dbReference type="Ensembl" id="ENSMMMT00000009570.1">
    <property type="protein sequence ID" value="ENSMMMP00000008392.1"/>
    <property type="gene ID" value="ENSMMMG00000007508.1"/>
</dbReference>
<dbReference type="SUPFAM" id="SSF47954">
    <property type="entry name" value="Cyclin-like"/>
    <property type="match status" value="1"/>
</dbReference>
<evidence type="ECO:0000313" key="2">
    <source>
        <dbReference type="Ensembl" id="ENSMMMP00000008392.1"/>
    </source>
</evidence>
<dbReference type="InterPro" id="IPR036915">
    <property type="entry name" value="Cyclin-like_sf"/>
</dbReference>
<reference evidence="2" key="1">
    <citation type="submission" date="2025-08" db="UniProtKB">
        <authorList>
            <consortium name="Ensembl"/>
        </authorList>
    </citation>
    <scope>IDENTIFICATION</scope>
</reference>